<dbReference type="PRINTS" id="PR00037">
    <property type="entry name" value="HTHLACR"/>
</dbReference>
<feature type="domain" description="HTH deoR-type" evidence="3">
    <location>
        <begin position="2"/>
        <end position="57"/>
    </location>
</feature>
<dbReference type="InterPro" id="IPR014036">
    <property type="entry name" value="DeoR-like_C"/>
</dbReference>
<dbReference type="STRING" id="1123291.SAMN04490355_102256"/>
<dbReference type="EMBL" id="FOTS01000022">
    <property type="protein sequence ID" value="SFL86266.1"/>
    <property type="molecule type" value="Genomic_DNA"/>
</dbReference>
<accession>A0A1I4L5X3</accession>
<keyword evidence="1" id="KW-0805">Transcription regulation</keyword>
<reference evidence="5" key="1">
    <citation type="submission" date="2016-10" db="EMBL/GenBank/DDBJ databases">
        <authorList>
            <person name="Varghese N."/>
            <person name="Submissions S."/>
        </authorList>
    </citation>
    <scope>NUCLEOTIDE SEQUENCE [LARGE SCALE GENOMIC DNA]</scope>
    <source>
        <strain evidence="5">DSM 13327</strain>
    </source>
</reference>
<gene>
    <name evidence="4" type="ORF">SAMN04490355_102256</name>
</gene>
<dbReference type="OrthoDB" id="9797223at2"/>
<dbReference type="InterPro" id="IPR001034">
    <property type="entry name" value="DeoR_HTH"/>
</dbReference>
<dbReference type="SUPFAM" id="SSF100950">
    <property type="entry name" value="NagB/RpiA/CoA transferase-like"/>
    <property type="match status" value="1"/>
</dbReference>
<evidence type="ECO:0000259" key="3">
    <source>
        <dbReference type="PROSITE" id="PS51000"/>
    </source>
</evidence>
<keyword evidence="5" id="KW-1185">Reference proteome</keyword>
<dbReference type="Pfam" id="PF00455">
    <property type="entry name" value="DeoRC"/>
    <property type="match status" value="1"/>
</dbReference>
<dbReference type="InterPro" id="IPR037171">
    <property type="entry name" value="NagB/RpiA_transferase-like"/>
</dbReference>
<dbReference type="SMART" id="SM00420">
    <property type="entry name" value="HTH_DEOR"/>
    <property type="match status" value="1"/>
</dbReference>
<dbReference type="SMART" id="SM01134">
    <property type="entry name" value="DeoRC"/>
    <property type="match status" value="1"/>
</dbReference>
<dbReference type="Gene3D" id="1.10.10.10">
    <property type="entry name" value="Winged helix-like DNA-binding domain superfamily/Winged helix DNA-binding domain"/>
    <property type="match status" value="1"/>
</dbReference>
<keyword evidence="2" id="KW-0804">Transcription</keyword>
<dbReference type="PANTHER" id="PTHR30363:SF60">
    <property type="entry name" value="HTH-TYPE TRANSCRIPTIONAL REGULATOR IOLR"/>
    <property type="match status" value="1"/>
</dbReference>
<name>A0A1I4L5X3_9FIRM</name>
<dbReference type="InterPro" id="IPR036388">
    <property type="entry name" value="WH-like_DNA-bd_sf"/>
</dbReference>
<dbReference type="PANTHER" id="PTHR30363">
    <property type="entry name" value="HTH-TYPE TRANSCRIPTIONAL REGULATOR SRLR-RELATED"/>
    <property type="match status" value="1"/>
</dbReference>
<dbReference type="Proteomes" id="UP000199520">
    <property type="component" value="Unassembled WGS sequence"/>
</dbReference>
<dbReference type="PROSITE" id="PS51000">
    <property type="entry name" value="HTH_DEOR_2"/>
    <property type="match status" value="1"/>
</dbReference>
<organism evidence="4 5">
    <name type="scientific">Pelosinus propionicus DSM 13327</name>
    <dbReference type="NCBI Taxonomy" id="1123291"/>
    <lineage>
        <taxon>Bacteria</taxon>
        <taxon>Bacillati</taxon>
        <taxon>Bacillota</taxon>
        <taxon>Negativicutes</taxon>
        <taxon>Selenomonadales</taxon>
        <taxon>Sporomusaceae</taxon>
        <taxon>Pelosinus</taxon>
    </lineage>
</organism>
<dbReference type="InterPro" id="IPR036390">
    <property type="entry name" value="WH_DNA-bd_sf"/>
</dbReference>
<dbReference type="SUPFAM" id="SSF46785">
    <property type="entry name" value="Winged helix' DNA-binding domain"/>
    <property type="match status" value="1"/>
</dbReference>
<protein>
    <submittedName>
        <fullName evidence="4">Transcriptional regulator, DeoR family</fullName>
    </submittedName>
</protein>
<dbReference type="Gene3D" id="3.40.50.1360">
    <property type="match status" value="1"/>
</dbReference>
<dbReference type="InterPro" id="IPR050313">
    <property type="entry name" value="Carb_Metab_HTH_regulators"/>
</dbReference>
<evidence type="ECO:0000256" key="1">
    <source>
        <dbReference type="ARBA" id="ARBA00023015"/>
    </source>
</evidence>
<dbReference type="GO" id="GO:0003700">
    <property type="term" value="F:DNA-binding transcription factor activity"/>
    <property type="evidence" value="ECO:0007669"/>
    <property type="project" value="InterPro"/>
</dbReference>
<dbReference type="Pfam" id="PF08220">
    <property type="entry name" value="HTH_DeoR"/>
    <property type="match status" value="1"/>
</dbReference>
<evidence type="ECO:0000256" key="2">
    <source>
        <dbReference type="ARBA" id="ARBA00023163"/>
    </source>
</evidence>
<evidence type="ECO:0000313" key="5">
    <source>
        <dbReference type="Proteomes" id="UP000199520"/>
    </source>
</evidence>
<dbReference type="RefSeq" id="WP_090937908.1">
    <property type="nucleotide sequence ID" value="NZ_FOTS01000022.1"/>
</dbReference>
<dbReference type="AlphaFoldDB" id="A0A1I4L5X3"/>
<sequence length="254" mass="28236">MKINRISEIEKYTRQLEHVSLDRLCDVFKVSKNTIRRDISELAKRGAIKKVYGGITINQKNGVESREPFESREIKYQVEKSQIAKLASDLVDDDDVIFIDSGTTTIHMIPFLANKQNITIVTTNLHAITASIPYPNLNVISTGGVLYRGTNSLTGTGVTASLRNYNIKKAFLASTGVSLTKGVTNISPLETEIKRYLIENSTQTALLVDHTKINIASLMTYGNLEDFNYFITNTLPPAEFVDFFAANNIALLTP</sequence>
<proteinExistence type="predicted"/>
<evidence type="ECO:0000313" key="4">
    <source>
        <dbReference type="EMBL" id="SFL86266.1"/>
    </source>
</evidence>